<evidence type="ECO:0000256" key="1">
    <source>
        <dbReference type="ARBA" id="ARBA00004964"/>
    </source>
</evidence>
<dbReference type="GO" id="GO:0005524">
    <property type="term" value="F:ATP binding"/>
    <property type="evidence" value="ECO:0007669"/>
    <property type="project" value="UniProtKB-KW"/>
</dbReference>
<dbReference type="Pfam" id="PF18085">
    <property type="entry name" value="Mak_N_cap"/>
    <property type="match status" value="1"/>
</dbReference>
<dbReference type="InterPro" id="IPR040999">
    <property type="entry name" value="Mak_N_cap"/>
</dbReference>
<dbReference type="GO" id="GO:0016301">
    <property type="term" value="F:kinase activity"/>
    <property type="evidence" value="ECO:0007669"/>
    <property type="project" value="UniProtKB-KW"/>
</dbReference>
<gene>
    <name evidence="17" type="ORF">FHS39_000207</name>
</gene>
<evidence type="ECO:0000256" key="7">
    <source>
        <dbReference type="ARBA" id="ARBA00022679"/>
    </source>
</evidence>
<evidence type="ECO:0000256" key="4">
    <source>
        <dbReference type="ARBA" id="ARBA00011962"/>
    </source>
</evidence>
<keyword evidence="10" id="KW-0067">ATP-binding</keyword>
<keyword evidence="18" id="KW-1185">Reference proteome</keyword>
<evidence type="ECO:0000256" key="15">
    <source>
        <dbReference type="SAM" id="MobiDB-lite"/>
    </source>
</evidence>
<feature type="compositionally biased region" description="Basic and acidic residues" evidence="15">
    <location>
        <begin position="1"/>
        <end position="12"/>
    </location>
</feature>
<dbReference type="InterPro" id="IPR011009">
    <property type="entry name" value="Kinase-like_dom_sf"/>
</dbReference>
<keyword evidence="9 17" id="KW-0418">Kinase</keyword>
<evidence type="ECO:0000256" key="13">
    <source>
        <dbReference type="ARBA" id="ARBA00031251"/>
    </source>
</evidence>
<dbReference type="AlphaFoldDB" id="A0A7W7LJ69"/>
<evidence type="ECO:0000259" key="16">
    <source>
        <dbReference type="Pfam" id="PF18085"/>
    </source>
</evidence>
<evidence type="ECO:0000256" key="9">
    <source>
        <dbReference type="ARBA" id="ARBA00022777"/>
    </source>
</evidence>
<evidence type="ECO:0000256" key="3">
    <source>
        <dbReference type="ARBA" id="ARBA00011245"/>
    </source>
</evidence>
<keyword evidence="7 17" id="KW-0808">Transferase</keyword>
<keyword evidence="12" id="KW-0119">Carbohydrate metabolism</keyword>
<organism evidence="17 18">
    <name type="scientific">Streptomyces olivoverticillatus</name>
    <dbReference type="NCBI Taxonomy" id="66427"/>
    <lineage>
        <taxon>Bacteria</taxon>
        <taxon>Bacillati</taxon>
        <taxon>Actinomycetota</taxon>
        <taxon>Actinomycetes</taxon>
        <taxon>Kitasatosporales</taxon>
        <taxon>Streptomycetaceae</taxon>
        <taxon>Streptomyces</taxon>
    </lineage>
</organism>
<evidence type="ECO:0000256" key="12">
    <source>
        <dbReference type="ARBA" id="ARBA00023277"/>
    </source>
</evidence>
<keyword evidence="6" id="KW-0321">Glycogen metabolism</keyword>
<dbReference type="RefSeq" id="WP_184345838.1">
    <property type="nucleotide sequence ID" value="NZ_JACHJH010000001.1"/>
</dbReference>
<evidence type="ECO:0000256" key="5">
    <source>
        <dbReference type="ARBA" id="ARBA00013882"/>
    </source>
</evidence>
<evidence type="ECO:0000313" key="17">
    <source>
        <dbReference type="EMBL" id="MBB4891207.1"/>
    </source>
</evidence>
<dbReference type="UniPathway" id="UPA00164"/>
<dbReference type="SUPFAM" id="SSF56112">
    <property type="entry name" value="Protein kinase-like (PK-like)"/>
    <property type="match status" value="1"/>
</dbReference>
<evidence type="ECO:0000256" key="8">
    <source>
        <dbReference type="ARBA" id="ARBA00022741"/>
    </source>
</evidence>
<evidence type="ECO:0000256" key="2">
    <source>
        <dbReference type="ARBA" id="ARBA00006219"/>
    </source>
</evidence>
<dbReference type="EMBL" id="JACHJH010000001">
    <property type="protein sequence ID" value="MBB4891207.1"/>
    <property type="molecule type" value="Genomic_DNA"/>
</dbReference>
<feature type="domain" description="Maltokinase N-terminal cap" evidence="16">
    <location>
        <begin position="55"/>
        <end position="156"/>
    </location>
</feature>
<comment type="catalytic activity">
    <reaction evidence="14">
        <text>D-maltose + ATP = alpha-maltose 1-phosphate + ADP + H(+)</text>
        <dbReference type="Rhea" id="RHEA:31915"/>
        <dbReference type="ChEBI" id="CHEBI:15378"/>
        <dbReference type="ChEBI" id="CHEBI:17306"/>
        <dbReference type="ChEBI" id="CHEBI:30616"/>
        <dbReference type="ChEBI" id="CHEBI:63576"/>
        <dbReference type="ChEBI" id="CHEBI:456216"/>
        <dbReference type="EC" id="2.7.1.175"/>
    </reaction>
</comment>
<comment type="subunit">
    <text evidence="3">Monomer.</text>
</comment>
<evidence type="ECO:0000256" key="6">
    <source>
        <dbReference type="ARBA" id="ARBA00022600"/>
    </source>
</evidence>
<dbReference type="GO" id="GO:0005978">
    <property type="term" value="P:glycogen biosynthetic process"/>
    <property type="evidence" value="ECO:0007669"/>
    <property type="project" value="UniProtKB-UniPathway"/>
</dbReference>
<reference evidence="17 18" key="1">
    <citation type="submission" date="2020-08" db="EMBL/GenBank/DDBJ databases">
        <title>Genomic Encyclopedia of Type Strains, Phase III (KMG-III): the genomes of soil and plant-associated and newly described type strains.</title>
        <authorList>
            <person name="Whitman W."/>
        </authorList>
    </citation>
    <scope>NUCLEOTIDE SEQUENCE [LARGE SCALE GENOMIC DNA]</scope>
    <source>
        <strain evidence="17 18">CECT 3266</strain>
    </source>
</reference>
<sequence>MSDAAPFRREATTGRGPTPGALSVPLTRPRATGAEPRPDDGRELLASLAPLLAEWLPRQRWFAGKGRPVTGFTLVAATELLPRPYGGSAPGLLHLLVRAQQPGPADAPGPAAGTDDCYQLLLGIQDVLPPQLAPALIGRPTGGPLHGRTVYEGLADPRLTSLLLERLRVPGRLGVLRFTREPDAAIPPGLTPRLLGAEQSNSSAVYGETYILKLFRRVGPGLNPDLELPRALANTGCSRVPAPAAWFEAEPAGAGEEPMTLGILQPYLPGSADGWQLALGALAVRADFAASARALGHATAEVHLALAEALPTVVLRRPQLERLAAAMTGRLDTAADAVPALRPYRESLRRIYDELAGLGRAGRTWRAQRIHGDLHLGQVLRTPADGRWSVIDFEGEPARPLAERRRPQPVARDVAGMLRSFDYAAAVGRAAGSTWAERARAAFCEGYAAVHHDPREDPQLLRAHETDKAVYEVLYEARHRPDWLPVPMSAIRRLAERERGPERAADGSPV</sequence>
<protein>
    <recommendedName>
        <fullName evidence="5">Maltokinase</fullName>
        <ecNumber evidence="4">2.7.1.175</ecNumber>
    </recommendedName>
    <alternativeName>
        <fullName evidence="13">Maltose-1-phosphate synthase</fullName>
    </alternativeName>
</protein>
<evidence type="ECO:0000313" key="18">
    <source>
        <dbReference type="Proteomes" id="UP000556084"/>
    </source>
</evidence>
<dbReference type="Gene3D" id="3.90.1200.10">
    <property type="match status" value="1"/>
</dbReference>
<comment type="similarity">
    <text evidence="2">Belongs to the aminoglycoside phosphotransferase family.</text>
</comment>
<accession>A0A7W7LJ69</accession>
<feature type="region of interest" description="Disordered" evidence="15">
    <location>
        <begin position="1"/>
        <end position="41"/>
    </location>
</feature>
<dbReference type="Proteomes" id="UP000556084">
    <property type="component" value="Unassembled WGS sequence"/>
</dbReference>
<dbReference type="EC" id="2.7.1.175" evidence="4"/>
<keyword evidence="11" id="KW-0320">Glycogen biosynthesis</keyword>
<name>A0A7W7LJ69_9ACTN</name>
<keyword evidence="8" id="KW-0547">Nucleotide-binding</keyword>
<evidence type="ECO:0000256" key="11">
    <source>
        <dbReference type="ARBA" id="ARBA00023056"/>
    </source>
</evidence>
<proteinExistence type="inferred from homology"/>
<comment type="pathway">
    <text evidence="1">Glycan biosynthesis; glycogen biosynthesis.</text>
</comment>
<evidence type="ECO:0000256" key="10">
    <source>
        <dbReference type="ARBA" id="ARBA00022840"/>
    </source>
</evidence>
<evidence type="ECO:0000256" key="14">
    <source>
        <dbReference type="ARBA" id="ARBA00049067"/>
    </source>
</evidence>
<comment type="caution">
    <text evidence="17">The sequence shown here is derived from an EMBL/GenBank/DDBJ whole genome shotgun (WGS) entry which is preliminary data.</text>
</comment>